<keyword evidence="5" id="KW-1185">Reference proteome</keyword>
<evidence type="ECO:0000256" key="2">
    <source>
        <dbReference type="ARBA" id="ARBA00023315"/>
    </source>
</evidence>
<dbReference type="PANTHER" id="PTHR43877:SF2">
    <property type="entry name" value="AMINOALKYLPHOSPHONATE N-ACETYLTRANSFERASE-RELATED"/>
    <property type="match status" value="1"/>
</dbReference>
<dbReference type="SUPFAM" id="SSF55729">
    <property type="entry name" value="Acyl-CoA N-acyltransferases (Nat)"/>
    <property type="match status" value="1"/>
</dbReference>
<sequence length="167" mass="18002">MPLIRPFRLADADDLLAIRNRWIFAVDAALYSAEQRTSWVTDRRPDAFAKSVANGVTLLVAEQDGRPAGYCGHRVEGSDGRITALHVDPEAQGAGLGRALLQHAERALFARGVPRILVQASLPAQPFYAAQGYRVARRHTVPTGGGLEIAVAAMEKPRPVDAARAVV</sequence>
<dbReference type="KEGG" id="poz:I0K15_05735"/>
<evidence type="ECO:0000259" key="3">
    <source>
        <dbReference type="PROSITE" id="PS51186"/>
    </source>
</evidence>
<dbReference type="GO" id="GO:0016747">
    <property type="term" value="F:acyltransferase activity, transferring groups other than amino-acyl groups"/>
    <property type="evidence" value="ECO:0007669"/>
    <property type="project" value="InterPro"/>
</dbReference>
<feature type="domain" description="N-acetyltransferase" evidence="3">
    <location>
        <begin position="2"/>
        <end position="159"/>
    </location>
</feature>
<dbReference type="Gene3D" id="3.40.630.30">
    <property type="match status" value="1"/>
</dbReference>
<accession>A0A7S9LU25</accession>
<dbReference type="InterPro" id="IPR000182">
    <property type="entry name" value="GNAT_dom"/>
</dbReference>
<dbReference type="InterPro" id="IPR016181">
    <property type="entry name" value="Acyl_CoA_acyltransferase"/>
</dbReference>
<evidence type="ECO:0000313" key="5">
    <source>
        <dbReference type="Proteomes" id="UP000594800"/>
    </source>
</evidence>
<evidence type="ECO:0000256" key="1">
    <source>
        <dbReference type="ARBA" id="ARBA00022679"/>
    </source>
</evidence>
<dbReference type="PROSITE" id="PS51186">
    <property type="entry name" value="GNAT"/>
    <property type="match status" value="1"/>
</dbReference>
<keyword evidence="1 4" id="KW-0808">Transferase</keyword>
<name>A0A7S9LU25_9RHOB</name>
<protein>
    <submittedName>
        <fullName evidence="4">GNAT family N-acetyltransferase</fullName>
    </submittedName>
</protein>
<dbReference type="Pfam" id="PF13673">
    <property type="entry name" value="Acetyltransf_10"/>
    <property type="match status" value="1"/>
</dbReference>
<dbReference type="CDD" id="cd04301">
    <property type="entry name" value="NAT_SF"/>
    <property type="match status" value="1"/>
</dbReference>
<dbReference type="RefSeq" id="WP_196104441.1">
    <property type="nucleotide sequence ID" value="NZ_CP064942.1"/>
</dbReference>
<organism evidence="4 5">
    <name type="scientific">Pontivivens ytuae</name>
    <dbReference type="NCBI Taxonomy" id="2789856"/>
    <lineage>
        <taxon>Bacteria</taxon>
        <taxon>Pseudomonadati</taxon>
        <taxon>Pseudomonadota</taxon>
        <taxon>Alphaproteobacteria</taxon>
        <taxon>Rhodobacterales</taxon>
        <taxon>Paracoccaceae</taxon>
        <taxon>Pontivivens</taxon>
    </lineage>
</organism>
<dbReference type="EMBL" id="CP064942">
    <property type="protein sequence ID" value="QPH55242.1"/>
    <property type="molecule type" value="Genomic_DNA"/>
</dbReference>
<evidence type="ECO:0000313" key="4">
    <source>
        <dbReference type="EMBL" id="QPH55242.1"/>
    </source>
</evidence>
<dbReference type="InterPro" id="IPR050832">
    <property type="entry name" value="Bact_Acetyltransf"/>
</dbReference>
<keyword evidence="2" id="KW-0012">Acyltransferase</keyword>
<reference evidence="4 5" key="1">
    <citation type="submission" date="2020-11" db="EMBL/GenBank/DDBJ databases">
        <title>Description of Pontivivens ytuae sp. nov. isolated from deep sea sediment of Mariana Trench.</title>
        <authorList>
            <person name="Wang Z."/>
            <person name="Sun Q.-L."/>
            <person name="Xu X.-D."/>
            <person name="Tang Y.-Z."/>
            <person name="Zhang J."/>
        </authorList>
    </citation>
    <scope>NUCLEOTIDE SEQUENCE [LARGE SCALE GENOMIC DNA]</scope>
    <source>
        <strain evidence="4 5">MT2928</strain>
    </source>
</reference>
<proteinExistence type="predicted"/>
<gene>
    <name evidence="4" type="ORF">I0K15_05735</name>
</gene>
<dbReference type="Proteomes" id="UP000594800">
    <property type="component" value="Chromosome"/>
</dbReference>
<dbReference type="PANTHER" id="PTHR43877">
    <property type="entry name" value="AMINOALKYLPHOSPHONATE N-ACETYLTRANSFERASE-RELATED-RELATED"/>
    <property type="match status" value="1"/>
</dbReference>
<dbReference type="AlphaFoldDB" id="A0A7S9LU25"/>